<accession>A0A5B7D0N2</accession>
<reference evidence="2 3" key="1">
    <citation type="submission" date="2019-05" db="EMBL/GenBank/DDBJ databases">
        <title>Another draft genome of Portunus trituberculatus and its Hox gene families provides insights of decapod evolution.</title>
        <authorList>
            <person name="Jeong J.-H."/>
            <person name="Song I."/>
            <person name="Kim S."/>
            <person name="Choi T."/>
            <person name="Kim D."/>
            <person name="Ryu S."/>
            <person name="Kim W."/>
        </authorList>
    </citation>
    <scope>NUCLEOTIDE SEQUENCE [LARGE SCALE GENOMIC DNA]</scope>
    <source>
        <tissue evidence="2">Muscle</tissue>
    </source>
</reference>
<proteinExistence type="predicted"/>
<sequence length="118" mass="13561">MARDPRYRSKARRRGGGIRHHEISVAPTIHRESGRDETLLHSDPHHQWRYIRYGEILVESFLHLLDNNALLMVGSFMLGQDTQERPQLEPPLFLGDAALPVGAFFQLNHRLKPEEGMG</sequence>
<feature type="compositionally biased region" description="Basic residues" evidence="1">
    <location>
        <begin position="8"/>
        <end position="18"/>
    </location>
</feature>
<feature type="region of interest" description="Disordered" evidence="1">
    <location>
        <begin position="1"/>
        <end position="38"/>
    </location>
</feature>
<gene>
    <name evidence="2" type="ORF">E2C01_006798</name>
</gene>
<organism evidence="2 3">
    <name type="scientific">Portunus trituberculatus</name>
    <name type="common">Swimming crab</name>
    <name type="synonym">Neptunus trituberculatus</name>
    <dbReference type="NCBI Taxonomy" id="210409"/>
    <lineage>
        <taxon>Eukaryota</taxon>
        <taxon>Metazoa</taxon>
        <taxon>Ecdysozoa</taxon>
        <taxon>Arthropoda</taxon>
        <taxon>Crustacea</taxon>
        <taxon>Multicrustacea</taxon>
        <taxon>Malacostraca</taxon>
        <taxon>Eumalacostraca</taxon>
        <taxon>Eucarida</taxon>
        <taxon>Decapoda</taxon>
        <taxon>Pleocyemata</taxon>
        <taxon>Brachyura</taxon>
        <taxon>Eubrachyura</taxon>
        <taxon>Portunoidea</taxon>
        <taxon>Portunidae</taxon>
        <taxon>Portuninae</taxon>
        <taxon>Portunus</taxon>
    </lineage>
</organism>
<evidence type="ECO:0000313" key="2">
    <source>
        <dbReference type="EMBL" id="MPC14046.1"/>
    </source>
</evidence>
<comment type="caution">
    <text evidence="2">The sequence shown here is derived from an EMBL/GenBank/DDBJ whole genome shotgun (WGS) entry which is preliminary data.</text>
</comment>
<protein>
    <submittedName>
        <fullName evidence="2">Uncharacterized protein</fullName>
    </submittedName>
</protein>
<keyword evidence="3" id="KW-1185">Reference proteome</keyword>
<evidence type="ECO:0000256" key="1">
    <source>
        <dbReference type="SAM" id="MobiDB-lite"/>
    </source>
</evidence>
<dbReference type="AlphaFoldDB" id="A0A5B7D0N2"/>
<evidence type="ECO:0000313" key="3">
    <source>
        <dbReference type="Proteomes" id="UP000324222"/>
    </source>
</evidence>
<dbReference type="Proteomes" id="UP000324222">
    <property type="component" value="Unassembled WGS sequence"/>
</dbReference>
<dbReference type="EMBL" id="VSRR010000324">
    <property type="protein sequence ID" value="MPC14046.1"/>
    <property type="molecule type" value="Genomic_DNA"/>
</dbReference>
<name>A0A5B7D0N2_PORTR</name>
<feature type="compositionally biased region" description="Basic and acidic residues" evidence="1">
    <location>
        <begin position="19"/>
        <end position="38"/>
    </location>
</feature>